<feature type="transmembrane region" description="Helical" evidence="1">
    <location>
        <begin position="68"/>
        <end position="92"/>
    </location>
</feature>
<keyword evidence="1" id="KW-1133">Transmembrane helix</keyword>
<protein>
    <submittedName>
        <fullName evidence="2">Uncharacterized protein</fullName>
    </submittedName>
</protein>
<feature type="transmembrane region" description="Helical" evidence="1">
    <location>
        <begin position="36"/>
        <end position="56"/>
    </location>
</feature>
<dbReference type="Proteomes" id="UP000885931">
    <property type="component" value="Unassembled WGS sequence"/>
</dbReference>
<keyword evidence="1" id="KW-0472">Membrane</keyword>
<keyword evidence="1" id="KW-0812">Transmembrane</keyword>
<dbReference type="EMBL" id="DRBW01000115">
    <property type="protein sequence ID" value="HDM90153.1"/>
    <property type="molecule type" value="Genomic_DNA"/>
</dbReference>
<dbReference type="AlphaFoldDB" id="A0A7C1BIY8"/>
<feature type="transmembrane region" description="Helical" evidence="1">
    <location>
        <begin position="137"/>
        <end position="157"/>
    </location>
</feature>
<name>A0A7C1BIY8_UNCW3</name>
<comment type="caution">
    <text evidence="2">The sequence shown here is derived from an EMBL/GenBank/DDBJ whole genome shotgun (WGS) entry which is preliminary data.</text>
</comment>
<sequence length="205" mass="23065">MLQRKIPLFIVFVMGFLMTVQFYIPHPVSQTLYKYVLDWMNGVASMAIVLAVGSLIMHHWRRLKKPEFAPYSAVALVSLFFMAILGFFFGIGEGSLFQKMFENVQIPLQATMFSLLAFYMASAAYRAFRARNLEATLLLLSAFILMIGIIPLGYYIHPKISDFALWILNVPNLAAKRGIMIGVGLGMMATSLKIILGIERNWLGG</sequence>
<evidence type="ECO:0000256" key="1">
    <source>
        <dbReference type="SAM" id="Phobius"/>
    </source>
</evidence>
<evidence type="ECO:0000313" key="2">
    <source>
        <dbReference type="EMBL" id="HDM90153.1"/>
    </source>
</evidence>
<feature type="transmembrane region" description="Helical" evidence="1">
    <location>
        <begin position="177"/>
        <end position="196"/>
    </location>
</feature>
<reference evidence="2" key="1">
    <citation type="journal article" date="2020" name="mSystems">
        <title>Genome- and Community-Level Interaction Insights into Carbon Utilization and Element Cycling Functions of Hydrothermarchaeota in Hydrothermal Sediment.</title>
        <authorList>
            <person name="Zhou Z."/>
            <person name="Liu Y."/>
            <person name="Xu W."/>
            <person name="Pan J."/>
            <person name="Luo Z.H."/>
            <person name="Li M."/>
        </authorList>
    </citation>
    <scope>NUCLEOTIDE SEQUENCE [LARGE SCALE GENOMIC DNA]</scope>
    <source>
        <strain evidence="2">HyVt-237</strain>
    </source>
</reference>
<accession>A0A7C1BIY8</accession>
<proteinExistence type="predicted"/>
<feature type="transmembrane region" description="Helical" evidence="1">
    <location>
        <begin position="104"/>
        <end position="125"/>
    </location>
</feature>
<feature type="transmembrane region" description="Helical" evidence="1">
    <location>
        <begin position="7"/>
        <end position="24"/>
    </location>
</feature>
<organism evidence="2">
    <name type="scientific">candidate division WOR-3 bacterium</name>
    <dbReference type="NCBI Taxonomy" id="2052148"/>
    <lineage>
        <taxon>Bacteria</taxon>
        <taxon>Bacteria division WOR-3</taxon>
    </lineage>
</organism>
<gene>
    <name evidence="2" type="ORF">ENG67_02965</name>
</gene>